<organism evidence="1 2">
    <name type="scientific">Smallanthus sonchifolius</name>
    <dbReference type="NCBI Taxonomy" id="185202"/>
    <lineage>
        <taxon>Eukaryota</taxon>
        <taxon>Viridiplantae</taxon>
        <taxon>Streptophyta</taxon>
        <taxon>Embryophyta</taxon>
        <taxon>Tracheophyta</taxon>
        <taxon>Spermatophyta</taxon>
        <taxon>Magnoliopsida</taxon>
        <taxon>eudicotyledons</taxon>
        <taxon>Gunneridae</taxon>
        <taxon>Pentapetalae</taxon>
        <taxon>asterids</taxon>
        <taxon>campanulids</taxon>
        <taxon>Asterales</taxon>
        <taxon>Asteraceae</taxon>
        <taxon>Asteroideae</taxon>
        <taxon>Heliantheae alliance</taxon>
        <taxon>Millerieae</taxon>
        <taxon>Smallanthus</taxon>
    </lineage>
</organism>
<evidence type="ECO:0000313" key="2">
    <source>
        <dbReference type="Proteomes" id="UP001056120"/>
    </source>
</evidence>
<keyword evidence="2" id="KW-1185">Reference proteome</keyword>
<name>A0ACB9J956_9ASTR</name>
<gene>
    <name evidence="1" type="ORF">L1987_16176</name>
</gene>
<sequence>MPKGVRVLPLGGRGDIFLSTFLAAFSVKSPEVKGGKVVSVGKRSVSSLVNVDHCVLPWLLDVGIMYGVPLNDPLLYHKTVGALQHFILTHPEIAYVIVDFSVSS</sequence>
<comment type="caution">
    <text evidence="1">The sequence shown here is derived from an EMBL/GenBank/DDBJ whole genome shotgun (WGS) entry which is preliminary data.</text>
</comment>
<reference evidence="2" key="1">
    <citation type="journal article" date="2022" name="Mol. Ecol. Resour.">
        <title>The genomes of chicory, endive, great burdock and yacon provide insights into Asteraceae palaeo-polyploidization history and plant inulin production.</title>
        <authorList>
            <person name="Fan W."/>
            <person name="Wang S."/>
            <person name="Wang H."/>
            <person name="Wang A."/>
            <person name="Jiang F."/>
            <person name="Liu H."/>
            <person name="Zhao H."/>
            <person name="Xu D."/>
            <person name="Zhang Y."/>
        </authorList>
    </citation>
    <scope>NUCLEOTIDE SEQUENCE [LARGE SCALE GENOMIC DNA]</scope>
    <source>
        <strain evidence="2">cv. Yunnan</strain>
    </source>
</reference>
<dbReference type="EMBL" id="CM042022">
    <property type="protein sequence ID" value="KAI3816478.1"/>
    <property type="molecule type" value="Genomic_DNA"/>
</dbReference>
<proteinExistence type="predicted"/>
<protein>
    <submittedName>
        <fullName evidence="1">Uncharacterized protein</fullName>
    </submittedName>
</protein>
<reference evidence="1 2" key="2">
    <citation type="journal article" date="2022" name="Mol. Ecol. Resour.">
        <title>The genomes of chicory, endive, great burdock and yacon provide insights into Asteraceae paleo-polyploidization history and plant inulin production.</title>
        <authorList>
            <person name="Fan W."/>
            <person name="Wang S."/>
            <person name="Wang H."/>
            <person name="Wang A."/>
            <person name="Jiang F."/>
            <person name="Liu H."/>
            <person name="Zhao H."/>
            <person name="Xu D."/>
            <person name="Zhang Y."/>
        </authorList>
    </citation>
    <scope>NUCLEOTIDE SEQUENCE [LARGE SCALE GENOMIC DNA]</scope>
    <source>
        <strain evidence="2">cv. Yunnan</strain>
        <tissue evidence="1">Leaves</tissue>
    </source>
</reference>
<dbReference type="Proteomes" id="UP001056120">
    <property type="component" value="Linkage Group LG05"/>
</dbReference>
<accession>A0ACB9J956</accession>
<evidence type="ECO:0000313" key="1">
    <source>
        <dbReference type="EMBL" id="KAI3816478.1"/>
    </source>
</evidence>